<evidence type="ECO:0000256" key="1">
    <source>
        <dbReference type="SAM" id="MobiDB-lite"/>
    </source>
</evidence>
<keyword evidence="3" id="KW-0732">Signal</keyword>
<protein>
    <recommendedName>
        <fullName evidence="6">DUF11 domain-containing protein</fullName>
    </recommendedName>
</protein>
<feature type="compositionally biased region" description="Basic and acidic residues" evidence="1">
    <location>
        <begin position="374"/>
        <end position="385"/>
    </location>
</feature>
<sequence length="471" mass="49643">MRRIVLHACIAVLALFVLTPGFAAPATADETAPARGHHHHDHDDRGDDDHDDDTDTAPVAIEGADLQALIMLGWTGPGSRISVDVVVQNAGPGASSGYALVFAPELGTDRSVTAGEACAVRSEGGFTCSGGALPAGESQTHRFSFAPAGESEAWPPFWFATVTGNEPDPEPGNDRTSLELPDSTFVRIEPDIKTRVEDANQDGLATPGERIETFVHLVNTSAYPWEQVQVSVSGTIWDHRELEQTIAPGEETTVKFAGVVPDLGPDASSGIEAQVSARAVGANVDGWSGTLMLIGPYATPNPFGPRGDQYLPTRPDRDGPPAVDLEAERAERERIADRQRAARDARESTSGTAPDQSGATTTAPPMTMAPPPHALDHDPRTRSTDRSTSATGATDAAPGWLSDAMRDSEIATGDPAPSALDAGWMDDLRANSPLSGFQSVLVLQGLIACVIVALYVSIARARARRDRAADA</sequence>
<feature type="compositionally biased region" description="Polar residues" evidence="1">
    <location>
        <begin position="348"/>
        <end position="358"/>
    </location>
</feature>
<reference evidence="4" key="1">
    <citation type="submission" date="2021-03" db="EMBL/GenBank/DDBJ databases">
        <title>Leucobacter chromiisoli sp. nov., isolated from chromium-containing soil of chemical plant.</title>
        <authorList>
            <person name="Xu Z."/>
        </authorList>
    </citation>
    <scope>NUCLEOTIDE SEQUENCE</scope>
    <source>
        <strain evidence="4">K 70/01</strain>
    </source>
</reference>
<dbReference type="Proteomes" id="UP000668403">
    <property type="component" value="Unassembled WGS sequence"/>
</dbReference>
<name>A0A939QIK0_9MICO</name>
<evidence type="ECO:0000256" key="3">
    <source>
        <dbReference type="SAM" id="SignalP"/>
    </source>
</evidence>
<feature type="compositionally biased region" description="Low complexity" evidence="1">
    <location>
        <begin position="386"/>
        <end position="399"/>
    </location>
</feature>
<feature type="compositionally biased region" description="Basic and acidic residues" evidence="1">
    <location>
        <begin position="326"/>
        <end position="347"/>
    </location>
</feature>
<dbReference type="EMBL" id="JAGFBF010000005">
    <property type="protein sequence ID" value="MBO2990713.1"/>
    <property type="molecule type" value="Genomic_DNA"/>
</dbReference>
<proteinExistence type="predicted"/>
<comment type="caution">
    <text evidence="4">The sequence shown here is derived from an EMBL/GenBank/DDBJ whole genome shotgun (WGS) entry which is preliminary data.</text>
</comment>
<gene>
    <name evidence="4" type="ORF">J4H85_11980</name>
</gene>
<dbReference type="RefSeq" id="WP_208239923.1">
    <property type="nucleotide sequence ID" value="NZ_BAAAQU010000002.1"/>
</dbReference>
<keyword evidence="2" id="KW-0812">Transmembrane</keyword>
<keyword evidence="5" id="KW-1185">Reference proteome</keyword>
<evidence type="ECO:0000256" key="2">
    <source>
        <dbReference type="SAM" id="Phobius"/>
    </source>
</evidence>
<feature type="region of interest" description="Disordered" evidence="1">
    <location>
        <begin position="298"/>
        <end position="401"/>
    </location>
</feature>
<keyword evidence="2" id="KW-0472">Membrane</keyword>
<feature type="transmembrane region" description="Helical" evidence="2">
    <location>
        <begin position="437"/>
        <end position="458"/>
    </location>
</feature>
<dbReference type="AlphaFoldDB" id="A0A939QIK0"/>
<feature type="signal peptide" evidence="3">
    <location>
        <begin position="1"/>
        <end position="23"/>
    </location>
</feature>
<keyword evidence="2" id="KW-1133">Transmembrane helix</keyword>
<feature type="chain" id="PRO_5036783013" description="DUF11 domain-containing protein" evidence="3">
    <location>
        <begin position="24"/>
        <end position="471"/>
    </location>
</feature>
<evidence type="ECO:0000313" key="4">
    <source>
        <dbReference type="EMBL" id="MBO2990713.1"/>
    </source>
</evidence>
<evidence type="ECO:0008006" key="6">
    <source>
        <dbReference type="Google" id="ProtNLM"/>
    </source>
</evidence>
<evidence type="ECO:0000313" key="5">
    <source>
        <dbReference type="Proteomes" id="UP000668403"/>
    </source>
</evidence>
<feature type="region of interest" description="Disordered" evidence="1">
    <location>
        <begin position="28"/>
        <end position="57"/>
    </location>
</feature>
<accession>A0A939QIK0</accession>
<organism evidence="4 5">
    <name type="scientific">Leucobacter tardus</name>
    <dbReference type="NCBI Taxonomy" id="501483"/>
    <lineage>
        <taxon>Bacteria</taxon>
        <taxon>Bacillati</taxon>
        <taxon>Actinomycetota</taxon>
        <taxon>Actinomycetes</taxon>
        <taxon>Micrococcales</taxon>
        <taxon>Microbacteriaceae</taxon>
        <taxon>Leucobacter</taxon>
    </lineage>
</organism>